<evidence type="ECO:0000313" key="3">
    <source>
        <dbReference type="Proteomes" id="UP001183202"/>
    </source>
</evidence>
<dbReference type="Proteomes" id="UP001183202">
    <property type="component" value="Unassembled WGS sequence"/>
</dbReference>
<sequence>MSASSRSVPSEHVVEDQGEPLVHDRRIRVDGVDLQYLEAGYGPPLLLVHGHEQSATSWRWVVPVLARTHRVLALSLPGHGDSGPAAGGYAPGADLAPLVADFLDTLGVGALHVVGNSIGGAVALRLALADPGRVRTLILVDSAGLGREVHPLLALDTLPIIGELAIMISRLPGGDVGRTSMSAAMLFAQPSRVPKEFFDEQHALGRRPGQLEASTAMARALFDATGQREVLLDRLPELTMPTLVVWGGRDYVLPASQAQATVDRLPHGRLALFADCGHLPHVESPARFATVLSDWLAEHHDSS</sequence>
<gene>
    <name evidence="2" type="ORF">RM445_29265</name>
</gene>
<keyword evidence="3" id="KW-1185">Reference proteome</keyword>
<dbReference type="InterPro" id="IPR000073">
    <property type="entry name" value="AB_hydrolase_1"/>
</dbReference>
<accession>A0ABU2NI10</accession>
<evidence type="ECO:0000313" key="2">
    <source>
        <dbReference type="EMBL" id="MDT0353591.1"/>
    </source>
</evidence>
<dbReference type="Gene3D" id="3.40.50.1820">
    <property type="entry name" value="alpha/beta hydrolase"/>
    <property type="match status" value="1"/>
</dbReference>
<protein>
    <submittedName>
        <fullName evidence="2">Alpha/beta fold hydrolase</fullName>
    </submittedName>
</protein>
<dbReference type="PRINTS" id="PR00412">
    <property type="entry name" value="EPOXHYDRLASE"/>
</dbReference>
<proteinExistence type="predicted"/>
<dbReference type="PANTHER" id="PTHR46438">
    <property type="entry name" value="ALPHA/BETA-HYDROLASES SUPERFAMILY PROTEIN"/>
    <property type="match status" value="1"/>
</dbReference>
<dbReference type="SUPFAM" id="SSF53474">
    <property type="entry name" value="alpha/beta-Hydrolases"/>
    <property type="match status" value="1"/>
</dbReference>
<dbReference type="RefSeq" id="WP_311560103.1">
    <property type="nucleotide sequence ID" value="NZ_JAVREJ010000036.1"/>
</dbReference>
<dbReference type="EMBL" id="JAVREJ010000036">
    <property type="protein sequence ID" value="MDT0353591.1"/>
    <property type="molecule type" value="Genomic_DNA"/>
</dbReference>
<dbReference type="PANTHER" id="PTHR46438:SF11">
    <property type="entry name" value="LIPASE-RELATED"/>
    <property type="match status" value="1"/>
</dbReference>
<comment type="caution">
    <text evidence="2">The sequence shown here is derived from an EMBL/GenBank/DDBJ whole genome shotgun (WGS) entry which is preliminary data.</text>
</comment>
<dbReference type="InterPro" id="IPR029058">
    <property type="entry name" value="AB_hydrolase_fold"/>
</dbReference>
<dbReference type="PRINTS" id="PR00111">
    <property type="entry name" value="ABHYDROLASE"/>
</dbReference>
<reference evidence="3" key="1">
    <citation type="submission" date="2023-07" db="EMBL/GenBank/DDBJ databases">
        <title>30 novel species of actinomycetes from the DSMZ collection.</title>
        <authorList>
            <person name="Nouioui I."/>
        </authorList>
    </citation>
    <scope>NUCLEOTIDE SEQUENCE [LARGE SCALE GENOMIC DNA]</scope>
    <source>
        <strain evidence="3">DSM 45834</strain>
    </source>
</reference>
<dbReference type="Pfam" id="PF12697">
    <property type="entry name" value="Abhydrolase_6"/>
    <property type="match status" value="1"/>
</dbReference>
<feature type="domain" description="AB hydrolase-1" evidence="1">
    <location>
        <begin position="45"/>
        <end position="290"/>
    </location>
</feature>
<organism evidence="2 3">
    <name type="scientific">Pseudonocardia charpentierae</name>
    <dbReference type="NCBI Taxonomy" id="3075545"/>
    <lineage>
        <taxon>Bacteria</taxon>
        <taxon>Bacillati</taxon>
        <taxon>Actinomycetota</taxon>
        <taxon>Actinomycetes</taxon>
        <taxon>Pseudonocardiales</taxon>
        <taxon>Pseudonocardiaceae</taxon>
        <taxon>Pseudonocardia</taxon>
    </lineage>
</organism>
<dbReference type="GO" id="GO:0016787">
    <property type="term" value="F:hydrolase activity"/>
    <property type="evidence" value="ECO:0007669"/>
    <property type="project" value="UniProtKB-KW"/>
</dbReference>
<keyword evidence="2" id="KW-0378">Hydrolase</keyword>
<name>A0ABU2NI10_9PSEU</name>
<dbReference type="InterPro" id="IPR000639">
    <property type="entry name" value="Epox_hydrolase-like"/>
</dbReference>
<evidence type="ECO:0000259" key="1">
    <source>
        <dbReference type="Pfam" id="PF12697"/>
    </source>
</evidence>